<name>A0A833WZ74_PHYIN</name>
<protein>
    <submittedName>
        <fullName evidence="2">Uncharacterized protein</fullName>
    </submittedName>
</protein>
<dbReference type="EMBL" id="WSZM01000091">
    <property type="protein sequence ID" value="KAF4043221.1"/>
    <property type="molecule type" value="Genomic_DNA"/>
</dbReference>
<reference evidence="2" key="1">
    <citation type="submission" date="2020-04" db="EMBL/GenBank/DDBJ databases">
        <title>Hybrid Assembly of Korean Phytophthora infestans isolates.</title>
        <authorList>
            <person name="Prokchorchik M."/>
            <person name="Lee Y."/>
            <person name="Seo J."/>
            <person name="Cho J.-H."/>
            <person name="Park Y.-E."/>
            <person name="Jang D.-C."/>
            <person name="Im J.-S."/>
            <person name="Choi J.-G."/>
            <person name="Park H.-J."/>
            <person name="Lee G.-B."/>
            <person name="Lee Y.-G."/>
            <person name="Hong S.-Y."/>
            <person name="Cho K."/>
            <person name="Sohn K.H."/>
        </authorList>
    </citation>
    <scope>NUCLEOTIDE SEQUENCE</scope>
    <source>
        <strain evidence="2">KR_1_A1</strain>
    </source>
</reference>
<feature type="region of interest" description="Disordered" evidence="1">
    <location>
        <begin position="70"/>
        <end position="96"/>
    </location>
</feature>
<accession>A0A833WZ74</accession>
<keyword evidence="3" id="KW-1185">Reference proteome</keyword>
<dbReference type="Proteomes" id="UP000602510">
    <property type="component" value="Unassembled WGS sequence"/>
</dbReference>
<evidence type="ECO:0000313" key="3">
    <source>
        <dbReference type="Proteomes" id="UP000602510"/>
    </source>
</evidence>
<dbReference type="AlphaFoldDB" id="A0A833WZ74"/>
<gene>
    <name evidence="2" type="ORF">GN244_ATG04429</name>
</gene>
<sequence>MLLCHEKVHIDLQITTAAGPLALTNIECIVLDAPEEELLLGRTTLQSIGVDLDNMFERLAQQHIDAAEADDVPSDYVGSARDRSGRRGGAGVAPPC</sequence>
<organism evidence="2 3">
    <name type="scientific">Phytophthora infestans</name>
    <name type="common">Potato late blight agent</name>
    <name type="synonym">Botrytis infestans</name>
    <dbReference type="NCBI Taxonomy" id="4787"/>
    <lineage>
        <taxon>Eukaryota</taxon>
        <taxon>Sar</taxon>
        <taxon>Stramenopiles</taxon>
        <taxon>Oomycota</taxon>
        <taxon>Peronosporomycetes</taxon>
        <taxon>Peronosporales</taxon>
        <taxon>Peronosporaceae</taxon>
        <taxon>Phytophthora</taxon>
    </lineage>
</organism>
<evidence type="ECO:0000313" key="2">
    <source>
        <dbReference type="EMBL" id="KAF4043221.1"/>
    </source>
</evidence>
<feature type="compositionally biased region" description="Gly residues" evidence="1">
    <location>
        <begin position="87"/>
        <end position="96"/>
    </location>
</feature>
<evidence type="ECO:0000256" key="1">
    <source>
        <dbReference type="SAM" id="MobiDB-lite"/>
    </source>
</evidence>
<proteinExistence type="predicted"/>
<comment type="caution">
    <text evidence="2">The sequence shown here is derived from an EMBL/GenBank/DDBJ whole genome shotgun (WGS) entry which is preliminary data.</text>
</comment>